<gene>
    <name evidence="8" type="primary">LOC117571086</name>
</gene>
<dbReference type="GO" id="GO:0005737">
    <property type="term" value="C:cytoplasm"/>
    <property type="evidence" value="ECO:0007669"/>
    <property type="project" value="UniProtKB-SubCell"/>
</dbReference>
<dbReference type="Pfam" id="PF00227">
    <property type="entry name" value="Proteasome"/>
    <property type="match status" value="1"/>
</dbReference>
<comment type="subunit">
    <text evidence="6">The 20S proteasome core is composed of 28 subunits that are arranged in four stacked rings, resulting in a barrel-shaped structure. The two end rings are each formed by seven alpha subunits, and the two central rings are each formed by seven beta subunits.</text>
</comment>
<evidence type="ECO:0000256" key="2">
    <source>
        <dbReference type="ARBA" id="ARBA00022490"/>
    </source>
</evidence>
<dbReference type="Gene3D" id="3.60.20.10">
    <property type="entry name" value="Glutamine Phosphoribosylpyrophosphate, subunit 1, domain 1"/>
    <property type="match status" value="1"/>
</dbReference>
<evidence type="ECO:0000313" key="8">
    <source>
        <dbReference type="RefSeq" id="XP_034108960.1"/>
    </source>
</evidence>
<dbReference type="SUPFAM" id="SSF56235">
    <property type="entry name" value="N-terminal nucleophile aminohydrolases (Ntn hydrolases)"/>
    <property type="match status" value="1"/>
</dbReference>
<dbReference type="InterPro" id="IPR029055">
    <property type="entry name" value="Ntn_hydrolases_N"/>
</dbReference>
<evidence type="ECO:0000256" key="3">
    <source>
        <dbReference type="ARBA" id="ARBA00022942"/>
    </source>
</evidence>
<dbReference type="PROSITE" id="PS00388">
    <property type="entry name" value="PROTEASOME_ALPHA_1"/>
    <property type="match status" value="1"/>
</dbReference>
<reference evidence="8" key="1">
    <citation type="submission" date="2025-08" db="UniProtKB">
        <authorList>
            <consortium name="RefSeq"/>
        </authorList>
    </citation>
    <scope>IDENTIFICATION</scope>
    <source>
        <strain evidence="8">15112-1751.03</strain>
        <tissue evidence="8">Whole Adult</tissue>
    </source>
</reference>
<comment type="subunit">
    <text evidence="4">The 26S proteasome consists of a 20S proteasome core and two 19S regulatory subunits. The 20S proteasome core is composed of 28 subunits that are arranged in four stacked rings, resulting in a barrel-shaped structure. The two end rings are each formed by seven alpha subunits, and the two central rings are each formed by seven beta subunits. The catalytic chamber with the active sites is on the inside of the barrel.</text>
</comment>
<dbReference type="FunFam" id="3.60.20.10:FF:000004">
    <property type="entry name" value="Proteasome subunit alpha type-4"/>
    <property type="match status" value="1"/>
</dbReference>
<evidence type="ECO:0000256" key="5">
    <source>
        <dbReference type="PROSITE-ProRule" id="PRU00808"/>
    </source>
</evidence>
<accession>A0A6P8XC15</accession>
<dbReference type="PANTHER" id="PTHR11599">
    <property type="entry name" value="PROTEASOME SUBUNIT ALPHA/BETA"/>
    <property type="match status" value="1"/>
</dbReference>
<dbReference type="InterPro" id="IPR000426">
    <property type="entry name" value="Proteasome_asu_N"/>
</dbReference>
<keyword evidence="3 5" id="KW-0647">Proteasome</keyword>
<dbReference type="RefSeq" id="XP_034108960.1">
    <property type="nucleotide sequence ID" value="XM_034253069.2"/>
</dbReference>
<organism evidence="7 8">
    <name type="scientific">Drosophila albomicans</name>
    <name type="common">Fruit fly</name>
    <dbReference type="NCBI Taxonomy" id="7291"/>
    <lineage>
        <taxon>Eukaryota</taxon>
        <taxon>Metazoa</taxon>
        <taxon>Ecdysozoa</taxon>
        <taxon>Arthropoda</taxon>
        <taxon>Hexapoda</taxon>
        <taxon>Insecta</taxon>
        <taxon>Pterygota</taxon>
        <taxon>Neoptera</taxon>
        <taxon>Endopterygota</taxon>
        <taxon>Diptera</taxon>
        <taxon>Brachycera</taxon>
        <taxon>Muscomorpha</taxon>
        <taxon>Ephydroidea</taxon>
        <taxon>Drosophilidae</taxon>
        <taxon>Drosophila</taxon>
    </lineage>
</organism>
<evidence type="ECO:0000313" key="7">
    <source>
        <dbReference type="Proteomes" id="UP000515160"/>
    </source>
</evidence>
<dbReference type="InterPro" id="IPR050115">
    <property type="entry name" value="Proteasome_alpha"/>
</dbReference>
<dbReference type="PROSITE" id="PS51475">
    <property type="entry name" value="PROTEASOME_ALPHA_2"/>
    <property type="match status" value="1"/>
</dbReference>
<comment type="subcellular location">
    <subcellularLocation>
        <location evidence="6">Cytoplasm</location>
    </subcellularLocation>
    <subcellularLocation>
        <location evidence="6">Nucleus</location>
    </subcellularLocation>
</comment>
<proteinExistence type="inferred from homology"/>
<comment type="similarity">
    <text evidence="5 6">Belongs to the peptidase T1A family.</text>
</comment>
<dbReference type="InterPro" id="IPR001353">
    <property type="entry name" value="Proteasome_sua/b"/>
</dbReference>
<keyword evidence="2 6" id="KW-0963">Cytoplasm</keyword>
<keyword evidence="6" id="KW-0539">Nucleus</keyword>
<name>A0A6P8XC15_DROAB</name>
<evidence type="ECO:0000256" key="1">
    <source>
        <dbReference type="ARBA" id="ARBA00002000"/>
    </source>
</evidence>
<dbReference type="OrthoDB" id="431557at2759"/>
<protein>
    <recommendedName>
        <fullName evidence="6">Proteasome subunit alpha type</fullName>
    </recommendedName>
</protein>
<sequence>MSSRYDGAVTIFSPDGHLLQVEYAQEAVRRGSTVVGLCTKNCIVLGVEKKAVDPLQVERATHKIKKLDDHMIITFAGLTADARVLINRAQIEAQMHCLNRERPASVEYITRYIAKLKQQNSHTNGLRPYGVSCIIGGFDVDGKPHLFQTEPSGIYYEWQANSTGRLGQAVRTYIEKNRSAMINAPNEVEAVKQMVRTLHLSTSLGPSFFEVVVLKHNEPMTKVAPEMIAYMVQLIKQEVAEEEAKQKQQQRTAAT</sequence>
<dbReference type="AlphaFoldDB" id="A0A6P8XC15"/>
<dbReference type="CTD" id="37910"/>
<evidence type="ECO:0000256" key="4">
    <source>
        <dbReference type="ARBA" id="ARBA00026071"/>
    </source>
</evidence>
<dbReference type="Pfam" id="PF10584">
    <property type="entry name" value="Proteasome_A_N"/>
    <property type="match status" value="1"/>
</dbReference>
<keyword evidence="7" id="KW-1185">Reference proteome</keyword>
<dbReference type="SMART" id="SM00948">
    <property type="entry name" value="Proteasome_A_N"/>
    <property type="match status" value="1"/>
</dbReference>
<dbReference type="GO" id="GO:0005634">
    <property type="term" value="C:nucleus"/>
    <property type="evidence" value="ECO:0007669"/>
    <property type="project" value="UniProtKB-SubCell"/>
</dbReference>
<comment type="function">
    <text evidence="1">The proteasome is a multicatalytic proteinase complex which is characterized by its ability to cleave peptides with Arg, Phe, Tyr, Leu, and Glu adjacent to the leaving group at neutral or slightly basic pH. The proteasome has an ATP-dependent proteolytic activity.</text>
</comment>
<dbReference type="Proteomes" id="UP000515160">
    <property type="component" value="Chromosome 3"/>
</dbReference>
<evidence type="ECO:0000256" key="6">
    <source>
        <dbReference type="RuleBase" id="RU000551"/>
    </source>
</evidence>
<dbReference type="GeneID" id="117571086"/>
<dbReference type="GO" id="GO:0006511">
    <property type="term" value="P:ubiquitin-dependent protein catabolic process"/>
    <property type="evidence" value="ECO:0007669"/>
    <property type="project" value="InterPro"/>
</dbReference>
<dbReference type="InterPro" id="IPR023332">
    <property type="entry name" value="Proteasome_alpha-type"/>
</dbReference>
<dbReference type="GO" id="GO:0019773">
    <property type="term" value="C:proteasome core complex, alpha-subunit complex"/>
    <property type="evidence" value="ECO:0007669"/>
    <property type="project" value="UniProtKB-UniRule"/>
</dbReference>